<dbReference type="PANTHER" id="PTHR36047">
    <property type="entry name" value="OS01G0191000 PROTEIN"/>
    <property type="match status" value="1"/>
</dbReference>
<dbReference type="Pfam" id="PF25086">
    <property type="entry name" value="DUF7803"/>
    <property type="match status" value="1"/>
</dbReference>
<gene>
    <name evidence="3" type="ORF">ZEAMMB73_Zm00001d003807</name>
</gene>
<proteinExistence type="predicted"/>
<sequence length="353" mass="40099">MDVDKQETMEETILVGDDLMRGPPSPVIPKEIASHVLEDVELCDGILKNLFLCLQINDIEPFCQDEIVLYRQCAEKRDKEIRERMQNSEYKLGFSMPLKQAKERATQLQSEVTLLERRMILASGLEGMEGFRQRWSLHGQLEDTRPNISNISLIHLTTKPHQSPGIKLSLICTNKLNQAPAALFFSTQQHNHLRGHTHTTTRLCMANAKGSSAGAGYSDLGRAISHEQHQAFMASMPWAAPGAVNVHHQQHFHQYPAASSIAARVSPAFHHQHYCARGKNTGKKLRARLLGRLGKSRDTPLAVYEPQRWLWQFPPMEAQKRLEALNHGMEKRENQSSTAERTKSPAGKKWFFW</sequence>
<protein>
    <submittedName>
        <fullName evidence="3">Late embryogenesis abundant protein-related / LEA protein-related</fullName>
    </submittedName>
</protein>
<evidence type="ECO:0000259" key="2">
    <source>
        <dbReference type="Pfam" id="PF25086"/>
    </source>
</evidence>
<organism evidence="3">
    <name type="scientific">Zea mays</name>
    <name type="common">Maize</name>
    <dbReference type="NCBI Taxonomy" id="4577"/>
    <lineage>
        <taxon>Eukaryota</taxon>
        <taxon>Viridiplantae</taxon>
        <taxon>Streptophyta</taxon>
        <taxon>Embryophyta</taxon>
        <taxon>Tracheophyta</taxon>
        <taxon>Spermatophyta</taxon>
        <taxon>Magnoliopsida</taxon>
        <taxon>Liliopsida</taxon>
        <taxon>Poales</taxon>
        <taxon>Poaceae</taxon>
        <taxon>PACMAD clade</taxon>
        <taxon>Panicoideae</taxon>
        <taxon>Andropogonodae</taxon>
        <taxon>Andropogoneae</taxon>
        <taxon>Tripsacinae</taxon>
        <taxon>Zea</taxon>
    </lineage>
</organism>
<dbReference type="EMBL" id="CM007648">
    <property type="protein sequence ID" value="ONM17752.1"/>
    <property type="molecule type" value="Genomic_DNA"/>
</dbReference>
<dbReference type="PANTHER" id="PTHR36047:SF1">
    <property type="entry name" value="OS01G0191000 PROTEIN"/>
    <property type="match status" value="1"/>
</dbReference>
<feature type="region of interest" description="Disordered" evidence="1">
    <location>
        <begin position="329"/>
        <end position="353"/>
    </location>
</feature>
<feature type="domain" description="DUF7803" evidence="2">
    <location>
        <begin position="1"/>
        <end position="151"/>
    </location>
</feature>
<evidence type="ECO:0000313" key="3">
    <source>
        <dbReference type="EMBL" id="ONM17752.1"/>
    </source>
</evidence>
<dbReference type="ExpressionAtlas" id="A0A1D6EBM8">
    <property type="expression patterns" value="baseline and differential"/>
</dbReference>
<dbReference type="InterPro" id="IPR056705">
    <property type="entry name" value="DUF7803"/>
</dbReference>
<accession>A0A1D6EBM8</accession>
<dbReference type="AlphaFoldDB" id="A0A1D6EBM8"/>
<name>A0A1D6EBM8_MAIZE</name>
<evidence type="ECO:0000256" key="1">
    <source>
        <dbReference type="SAM" id="MobiDB-lite"/>
    </source>
</evidence>
<reference evidence="3" key="1">
    <citation type="submission" date="2015-12" db="EMBL/GenBank/DDBJ databases">
        <title>Update maize B73 reference genome by single molecule sequencing technologies.</title>
        <authorList>
            <consortium name="Maize Genome Sequencing Project"/>
            <person name="Ware D."/>
        </authorList>
    </citation>
    <scope>NUCLEOTIDE SEQUENCE [LARGE SCALE GENOMIC DNA]</scope>
    <source>
        <tissue evidence="3">Seedling</tissue>
    </source>
</reference>